<dbReference type="PANTHER" id="PTHR33507:SF3">
    <property type="entry name" value="INNER MEMBRANE PROTEIN YBBJ"/>
    <property type="match status" value="1"/>
</dbReference>
<feature type="domain" description="NfeD-like C-terminal" evidence="6">
    <location>
        <begin position="107"/>
        <end position="155"/>
    </location>
</feature>
<dbReference type="InterPro" id="IPR002810">
    <property type="entry name" value="NfeD-like_C"/>
</dbReference>
<feature type="transmembrane region" description="Helical" evidence="5">
    <location>
        <begin position="57"/>
        <end position="79"/>
    </location>
</feature>
<accession>A0A512M334</accession>
<reference evidence="7 8" key="1">
    <citation type="submission" date="2019-07" db="EMBL/GenBank/DDBJ databases">
        <title>Whole genome shotgun sequence of Brevifollis gellanilyticus NBRC 108608.</title>
        <authorList>
            <person name="Hosoyama A."/>
            <person name="Uohara A."/>
            <person name="Ohji S."/>
            <person name="Ichikawa N."/>
        </authorList>
    </citation>
    <scope>NUCLEOTIDE SEQUENCE [LARGE SCALE GENOMIC DNA]</scope>
    <source>
        <strain evidence="7 8">NBRC 108608</strain>
    </source>
</reference>
<comment type="subcellular location">
    <subcellularLocation>
        <location evidence="1">Membrane</location>
        <topology evidence="1">Multi-pass membrane protein</topology>
    </subcellularLocation>
</comment>
<proteinExistence type="predicted"/>
<dbReference type="Gene3D" id="2.40.50.140">
    <property type="entry name" value="Nucleic acid-binding proteins"/>
    <property type="match status" value="1"/>
</dbReference>
<dbReference type="InterPro" id="IPR012340">
    <property type="entry name" value="NA-bd_OB-fold"/>
</dbReference>
<sequence length="158" mass="16983">MIVTISIIALCGLLFVILETFLPGGIAGFLGVLCILAAVILAMMADELDPWSPMERTALAFGIVAGASVVSLIWLRFFAVKFWSRSLTLKAEVPAPKADANCPNDSEGTSLTELRPLGRAEIDGRRYEVRCQDGFAPVGARLRVTGHEPGNLVVRLIS</sequence>
<evidence type="ECO:0000256" key="5">
    <source>
        <dbReference type="SAM" id="Phobius"/>
    </source>
</evidence>
<dbReference type="GO" id="GO:0005886">
    <property type="term" value="C:plasma membrane"/>
    <property type="evidence" value="ECO:0007669"/>
    <property type="project" value="TreeGrafter"/>
</dbReference>
<evidence type="ECO:0000256" key="4">
    <source>
        <dbReference type="ARBA" id="ARBA00023136"/>
    </source>
</evidence>
<keyword evidence="3 5" id="KW-1133">Transmembrane helix</keyword>
<dbReference type="EMBL" id="BKAG01000002">
    <property type="protein sequence ID" value="GEP41142.1"/>
    <property type="molecule type" value="Genomic_DNA"/>
</dbReference>
<gene>
    <name evidence="7" type="ORF">BGE01nite_04330</name>
</gene>
<evidence type="ECO:0000259" key="6">
    <source>
        <dbReference type="Pfam" id="PF01957"/>
    </source>
</evidence>
<evidence type="ECO:0000313" key="7">
    <source>
        <dbReference type="EMBL" id="GEP41142.1"/>
    </source>
</evidence>
<dbReference type="Proteomes" id="UP000321577">
    <property type="component" value="Unassembled WGS sequence"/>
</dbReference>
<evidence type="ECO:0000256" key="1">
    <source>
        <dbReference type="ARBA" id="ARBA00004141"/>
    </source>
</evidence>
<evidence type="ECO:0000313" key="8">
    <source>
        <dbReference type="Proteomes" id="UP000321577"/>
    </source>
</evidence>
<dbReference type="InterPro" id="IPR052165">
    <property type="entry name" value="Membrane_assoc_protease"/>
</dbReference>
<protein>
    <submittedName>
        <fullName evidence="7">Membrane protein</fullName>
    </submittedName>
</protein>
<keyword evidence="2 5" id="KW-0812">Transmembrane</keyword>
<feature type="transmembrane region" description="Helical" evidence="5">
    <location>
        <begin position="12"/>
        <end position="45"/>
    </location>
</feature>
<organism evidence="7 8">
    <name type="scientific">Brevifollis gellanilyticus</name>
    <dbReference type="NCBI Taxonomy" id="748831"/>
    <lineage>
        <taxon>Bacteria</taxon>
        <taxon>Pseudomonadati</taxon>
        <taxon>Verrucomicrobiota</taxon>
        <taxon>Verrucomicrobiia</taxon>
        <taxon>Verrucomicrobiales</taxon>
        <taxon>Verrucomicrobiaceae</taxon>
    </lineage>
</organism>
<name>A0A512M334_9BACT</name>
<keyword evidence="4 5" id="KW-0472">Membrane</keyword>
<evidence type="ECO:0000256" key="3">
    <source>
        <dbReference type="ARBA" id="ARBA00022989"/>
    </source>
</evidence>
<keyword evidence="8" id="KW-1185">Reference proteome</keyword>
<dbReference type="PANTHER" id="PTHR33507">
    <property type="entry name" value="INNER MEMBRANE PROTEIN YBBJ"/>
    <property type="match status" value="1"/>
</dbReference>
<dbReference type="AlphaFoldDB" id="A0A512M334"/>
<comment type="caution">
    <text evidence="7">The sequence shown here is derived from an EMBL/GenBank/DDBJ whole genome shotgun (WGS) entry which is preliminary data.</text>
</comment>
<evidence type="ECO:0000256" key="2">
    <source>
        <dbReference type="ARBA" id="ARBA00022692"/>
    </source>
</evidence>
<dbReference type="Pfam" id="PF01957">
    <property type="entry name" value="NfeD"/>
    <property type="match status" value="1"/>
</dbReference>